<proteinExistence type="predicted"/>
<protein>
    <recommendedName>
        <fullName evidence="2">HTH cro/C1-type domain-containing protein</fullName>
    </recommendedName>
</protein>
<sequence length="239" mass="27075">MTSFSRVTLRIQELLDNKSVSFQDLSNASDISEEDIKILSSQTIEITEQNAFILSKIAKKMDVSILDLIQPVATKKAFKFRIFELTEQQGISFEYLSMKTGIHLLILEFYNTNPISEENLDRLPHSQNLNKIIAVLNCTIEDLKVEEKLPKTRIIVEELASERGLTLEDLSLLIGLPLELLQLINLHPVNISIADEIIESGRDNDVILSGMSLNQRVIPDLVDRLVVCCILDRPCCNRQ</sequence>
<reference evidence="1" key="1">
    <citation type="journal article" date="2011" name="Acta Physiol. Plant.">
        <title>An investigation on the genetic background of Nostoc flagelliforme by similarity analysis of its partial genomic DNA and phylogenetic comparison of deduced related species.</title>
        <authorList>
            <person name="Gao X."/>
            <person name="Liu K."/>
            <person name="Qiu B.S."/>
        </authorList>
    </citation>
    <scope>NUCLEOTIDE SEQUENCE</scope>
    <source>
        <strain evidence="1">Sunitezuoqi</strain>
    </source>
</reference>
<name>E7DPX5_9NOSO</name>
<dbReference type="EMBL" id="HQ291126">
    <property type="protein sequence ID" value="ADO19133.1"/>
    <property type="molecule type" value="Genomic_DNA"/>
</dbReference>
<evidence type="ECO:0008006" key="2">
    <source>
        <dbReference type="Google" id="ProtNLM"/>
    </source>
</evidence>
<gene>
    <name evidence="1" type="ORF">Nfla_5402</name>
</gene>
<dbReference type="AlphaFoldDB" id="E7DPX5"/>
<accession>E7DPX5</accession>
<evidence type="ECO:0000313" key="1">
    <source>
        <dbReference type="EMBL" id="ADO19133.1"/>
    </source>
</evidence>
<organism evidence="1">
    <name type="scientific">Nostoc flagelliforme str. Sunitezuoqi</name>
    <dbReference type="NCBI Taxonomy" id="676037"/>
    <lineage>
        <taxon>Bacteria</taxon>
        <taxon>Bacillati</taxon>
        <taxon>Cyanobacteriota</taxon>
        <taxon>Cyanophyceae</taxon>
        <taxon>Nostocales</taxon>
        <taxon>Nostocaceae</taxon>
        <taxon>Nostoc</taxon>
    </lineage>
</organism>